<dbReference type="RefSeq" id="WP_248941903.1">
    <property type="nucleotide sequence ID" value="NZ_JAKIKS010000092.1"/>
</dbReference>
<comment type="caution">
    <text evidence="1">The sequence shown here is derived from an EMBL/GenBank/DDBJ whole genome shotgun (WGS) entry which is preliminary data.</text>
</comment>
<name>A0ABT0LFM5_9GAMM</name>
<evidence type="ECO:0008006" key="3">
    <source>
        <dbReference type="Google" id="ProtNLM"/>
    </source>
</evidence>
<dbReference type="SUPFAM" id="SSF158855">
    <property type="entry name" value="Lipase chaperone-like"/>
    <property type="match status" value="1"/>
</dbReference>
<reference evidence="1 2" key="1">
    <citation type="submission" date="2022-01" db="EMBL/GenBank/DDBJ databases">
        <title>Whole genome-based taxonomy of the Shewanellaceae.</title>
        <authorList>
            <person name="Martin-Rodriguez A.J."/>
        </authorList>
    </citation>
    <scope>NUCLEOTIDE SEQUENCE [LARGE SCALE GENOMIC DNA]</scope>
    <source>
        <strain evidence="1 2">DSM 17177</strain>
    </source>
</reference>
<proteinExistence type="predicted"/>
<gene>
    <name evidence="1" type="ORF">L2764_18990</name>
</gene>
<evidence type="ECO:0000313" key="2">
    <source>
        <dbReference type="Proteomes" id="UP001203423"/>
    </source>
</evidence>
<organism evidence="1 2">
    <name type="scientific">Shewanella surugensis</name>
    <dbReference type="NCBI Taxonomy" id="212020"/>
    <lineage>
        <taxon>Bacteria</taxon>
        <taxon>Pseudomonadati</taxon>
        <taxon>Pseudomonadota</taxon>
        <taxon>Gammaproteobacteria</taxon>
        <taxon>Alteromonadales</taxon>
        <taxon>Shewanellaceae</taxon>
        <taxon>Shewanella</taxon>
    </lineage>
</organism>
<protein>
    <recommendedName>
        <fullName evidence="3">Lipase modulator</fullName>
    </recommendedName>
</protein>
<keyword evidence="2" id="KW-1185">Reference proteome</keyword>
<dbReference type="EMBL" id="JAKIKS010000092">
    <property type="protein sequence ID" value="MCL1126512.1"/>
    <property type="molecule type" value="Genomic_DNA"/>
</dbReference>
<sequence>MLYSNNKILIIAVSLCLLIALLLFLMSEQSGQAERDAVTSVQEWVKEQSKEQANQDDVTRFDTVATNWHWQRGDVQAEPLSLSYQNVAKLPFSAQSVFDALHAVKLDADANVVLDHDALVSLDETLERIHNKLDEDSLRMLLDLIHQSLPGQAGIQVAELVENYYYYLEAKEEFSQINEGLSIERDADPVVSIENDQVLYAELQALRDVHLGSDVSAELFRVSDANAQYMFASMKLDVNPNLTAQEHEQQRKDIQAQHIAQSVNIFDWPARYPAFLSAKQAITSASIDDQEKRRQVAALLSQHFTPEELTRIDYLNLSDI</sequence>
<dbReference type="Proteomes" id="UP001203423">
    <property type="component" value="Unassembled WGS sequence"/>
</dbReference>
<evidence type="ECO:0000313" key="1">
    <source>
        <dbReference type="EMBL" id="MCL1126512.1"/>
    </source>
</evidence>
<accession>A0ABT0LFM5</accession>